<sequence length="158" mass="17532">MNYKVNAYVEPHYPLKKTLLISTATAALNAANVKGKVELSISIIGDRKMRKLNKEYKGVDAPTDVLAFSYSLDSDQKEFSVPGAKYLNFGDVAISYPQLLDRAAKEEMLVDEMAMVLVIHGVLHLLGLDHEKGDEAEKMEALEDKILSTLRPAPEIIK</sequence>
<dbReference type="EC" id="3.1.-.-" evidence="7"/>
<evidence type="ECO:0000256" key="4">
    <source>
        <dbReference type="ARBA" id="ARBA00022759"/>
    </source>
</evidence>
<dbReference type="HAMAP" id="MF_00009">
    <property type="entry name" value="Endoribonucl_YbeY"/>
    <property type="match status" value="1"/>
</dbReference>
<dbReference type="PANTHER" id="PTHR46986:SF1">
    <property type="entry name" value="ENDORIBONUCLEASE YBEY, CHLOROPLASTIC"/>
    <property type="match status" value="1"/>
</dbReference>
<organism evidence="8 9">
    <name type="scientific">Candidatus Woykebacteria bacterium RIFCSPLOWO2_01_FULL_41_12</name>
    <dbReference type="NCBI Taxonomy" id="1802604"/>
    <lineage>
        <taxon>Bacteria</taxon>
        <taxon>Candidatus Woykeibacteriota</taxon>
    </lineage>
</organism>
<evidence type="ECO:0000313" key="8">
    <source>
        <dbReference type="EMBL" id="OGY32774.1"/>
    </source>
</evidence>
<dbReference type="Pfam" id="PF02130">
    <property type="entry name" value="YbeY"/>
    <property type="match status" value="1"/>
</dbReference>
<comment type="function">
    <text evidence="7">Single strand-specific metallo-endoribonuclease involved in late-stage 70S ribosome quality control and in maturation of the 3' terminus of the 16S rRNA.</text>
</comment>
<dbReference type="GO" id="GO:0004521">
    <property type="term" value="F:RNA endonuclease activity"/>
    <property type="evidence" value="ECO:0007669"/>
    <property type="project" value="UniProtKB-UniRule"/>
</dbReference>
<keyword evidence="7" id="KW-0963">Cytoplasm</keyword>
<comment type="subcellular location">
    <subcellularLocation>
        <location evidence="7">Cytoplasm</location>
    </subcellularLocation>
</comment>
<keyword evidence="7" id="KW-0698">rRNA processing</keyword>
<keyword evidence="6 7" id="KW-0862">Zinc</keyword>
<dbReference type="Proteomes" id="UP000179279">
    <property type="component" value="Unassembled WGS sequence"/>
</dbReference>
<keyword evidence="3 7" id="KW-0479">Metal-binding</keyword>
<comment type="similarity">
    <text evidence="1 7">Belongs to the endoribonuclease YbeY family.</text>
</comment>
<comment type="cofactor">
    <cofactor evidence="7">
        <name>Zn(2+)</name>
        <dbReference type="ChEBI" id="CHEBI:29105"/>
    </cofactor>
    <text evidence="7">Binds 1 zinc ion.</text>
</comment>
<dbReference type="Gene3D" id="3.40.390.30">
    <property type="entry name" value="Metalloproteases ('zincins'), catalytic domain"/>
    <property type="match status" value="1"/>
</dbReference>
<dbReference type="InterPro" id="IPR002036">
    <property type="entry name" value="YbeY"/>
</dbReference>
<keyword evidence="5 7" id="KW-0378">Hydrolase</keyword>
<dbReference type="AlphaFoldDB" id="A0A1G1WYI1"/>
<keyword evidence="7" id="KW-0690">Ribosome biogenesis</keyword>
<evidence type="ECO:0000256" key="3">
    <source>
        <dbReference type="ARBA" id="ARBA00022723"/>
    </source>
</evidence>
<evidence type="ECO:0000256" key="6">
    <source>
        <dbReference type="ARBA" id="ARBA00022833"/>
    </source>
</evidence>
<dbReference type="SUPFAM" id="SSF55486">
    <property type="entry name" value="Metalloproteases ('zincins'), catalytic domain"/>
    <property type="match status" value="1"/>
</dbReference>
<proteinExistence type="inferred from homology"/>
<evidence type="ECO:0000256" key="1">
    <source>
        <dbReference type="ARBA" id="ARBA00010875"/>
    </source>
</evidence>
<dbReference type="GO" id="GO:0005737">
    <property type="term" value="C:cytoplasm"/>
    <property type="evidence" value="ECO:0007669"/>
    <property type="project" value="UniProtKB-SubCell"/>
</dbReference>
<name>A0A1G1WYI1_9BACT</name>
<keyword evidence="2 7" id="KW-0540">Nuclease</keyword>
<reference evidence="8 9" key="1">
    <citation type="journal article" date="2016" name="Nat. Commun.">
        <title>Thousands of microbial genomes shed light on interconnected biogeochemical processes in an aquifer system.</title>
        <authorList>
            <person name="Anantharaman K."/>
            <person name="Brown C.T."/>
            <person name="Hug L.A."/>
            <person name="Sharon I."/>
            <person name="Castelle C.J."/>
            <person name="Probst A.J."/>
            <person name="Thomas B.C."/>
            <person name="Singh A."/>
            <person name="Wilkins M.J."/>
            <person name="Karaoz U."/>
            <person name="Brodie E.L."/>
            <person name="Williams K.H."/>
            <person name="Hubbard S.S."/>
            <person name="Banfield J.F."/>
        </authorList>
    </citation>
    <scope>NUCLEOTIDE SEQUENCE [LARGE SCALE GENOMIC DNA]</scope>
</reference>
<dbReference type="InterPro" id="IPR023091">
    <property type="entry name" value="MetalPrtase_cat_dom_sf_prd"/>
</dbReference>
<keyword evidence="4 7" id="KW-0255">Endonuclease</keyword>
<comment type="caution">
    <text evidence="8">The sequence shown here is derived from an EMBL/GenBank/DDBJ whole genome shotgun (WGS) entry which is preliminary data.</text>
</comment>
<feature type="binding site" evidence="7">
    <location>
        <position position="120"/>
    </location>
    <ligand>
        <name>Zn(2+)</name>
        <dbReference type="ChEBI" id="CHEBI:29105"/>
        <note>catalytic</note>
    </ligand>
</feature>
<evidence type="ECO:0000313" key="9">
    <source>
        <dbReference type="Proteomes" id="UP000179279"/>
    </source>
</evidence>
<evidence type="ECO:0000256" key="2">
    <source>
        <dbReference type="ARBA" id="ARBA00022722"/>
    </source>
</evidence>
<dbReference type="GO" id="GO:0004222">
    <property type="term" value="F:metalloendopeptidase activity"/>
    <property type="evidence" value="ECO:0007669"/>
    <property type="project" value="InterPro"/>
</dbReference>
<dbReference type="GO" id="GO:0008270">
    <property type="term" value="F:zinc ion binding"/>
    <property type="evidence" value="ECO:0007669"/>
    <property type="project" value="UniProtKB-UniRule"/>
</dbReference>
<gene>
    <name evidence="7" type="primary">ybeY</name>
    <name evidence="8" type="ORF">A3A57_00615</name>
</gene>
<dbReference type="PANTHER" id="PTHR46986">
    <property type="entry name" value="ENDORIBONUCLEASE YBEY, CHLOROPLASTIC"/>
    <property type="match status" value="1"/>
</dbReference>
<feature type="binding site" evidence="7">
    <location>
        <position position="124"/>
    </location>
    <ligand>
        <name>Zn(2+)</name>
        <dbReference type="ChEBI" id="CHEBI:29105"/>
        <note>catalytic</note>
    </ligand>
</feature>
<protein>
    <recommendedName>
        <fullName evidence="7">Endoribonuclease YbeY</fullName>
        <ecNumber evidence="7">3.1.-.-</ecNumber>
    </recommendedName>
</protein>
<dbReference type="GO" id="GO:0006364">
    <property type="term" value="P:rRNA processing"/>
    <property type="evidence" value="ECO:0007669"/>
    <property type="project" value="UniProtKB-UniRule"/>
</dbReference>
<evidence type="ECO:0000256" key="5">
    <source>
        <dbReference type="ARBA" id="ARBA00022801"/>
    </source>
</evidence>
<dbReference type="EMBL" id="MHDA01000006">
    <property type="protein sequence ID" value="OGY32774.1"/>
    <property type="molecule type" value="Genomic_DNA"/>
</dbReference>
<dbReference type="NCBIfam" id="TIGR00043">
    <property type="entry name" value="rRNA maturation RNase YbeY"/>
    <property type="match status" value="1"/>
</dbReference>
<accession>A0A1G1WYI1</accession>
<evidence type="ECO:0000256" key="7">
    <source>
        <dbReference type="HAMAP-Rule" id="MF_00009"/>
    </source>
</evidence>
<feature type="binding site" evidence="7">
    <location>
        <position position="130"/>
    </location>
    <ligand>
        <name>Zn(2+)</name>
        <dbReference type="ChEBI" id="CHEBI:29105"/>
        <note>catalytic</note>
    </ligand>
</feature>